<keyword evidence="3 7" id="KW-0812">Transmembrane</keyword>
<protein>
    <recommendedName>
        <fullName evidence="8">SSD domain-containing protein</fullName>
    </recommendedName>
</protein>
<feature type="transmembrane region" description="Helical" evidence="7">
    <location>
        <begin position="116"/>
        <end position="135"/>
    </location>
</feature>
<feature type="transmembrane region" description="Helical" evidence="7">
    <location>
        <begin position="229"/>
        <end position="253"/>
    </location>
</feature>
<sequence>MVLTAILGTGLIYLPQDEDDDLEEKYTPEHFPANDSLVFSISRKSTEVNYASILVVSNTETLLEPEILEEISKVEGAVQALTVTQDNGTQIPYIKQATLVAFLTWKRNKGLNLKTITFPIYSLTCQIIYLANILGGTVLAEIMQLSQAKAMYVSVSYVTHTISELNIIYLNTFMWQVLYFSSLSRQLEFEATSMTVVPLFHLIIIILFAIVSSFGVISAALAVVSSFGLMSYIGVPFMIIVASSPFLILGVGVNGMDSISEQMSNVYSKVAVVLQPYGFGLEE</sequence>
<evidence type="ECO:0000313" key="10">
    <source>
        <dbReference type="Proteomes" id="UP000664991"/>
    </source>
</evidence>
<feature type="transmembrane region" description="Helical" evidence="7">
    <location>
        <begin position="155"/>
        <end position="178"/>
    </location>
</feature>
<comment type="caution">
    <text evidence="9">The sequence shown here is derived from an EMBL/GenBank/DDBJ whole genome shotgun (WGS) entry which is preliminary data.</text>
</comment>
<organism evidence="9 10">
    <name type="scientific">Ovis aries</name>
    <name type="common">Sheep</name>
    <dbReference type="NCBI Taxonomy" id="9940"/>
    <lineage>
        <taxon>Eukaryota</taxon>
        <taxon>Metazoa</taxon>
        <taxon>Chordata</taxon>
        <taxon>Craniata</taxon>
        <taxon>Vertebrata</taxon>
        <taxon>Euteleostomi</taxon>
        <taxon>Mammalia</taxon>
        <taxon>Eutheria</taxon>
        <taxon>Laurasiatheria</taxon>
        <taxon>Artiodactyla</taxon>
        <taxon>Ruminantia</taxon>
        <taxon>Pecora</taxon>
        <taxon>Bovidae</taxon>
        <taxon>Caprinae</taxon>
        <taxon>Ovis</taxon>
    </lineage>
</organism>
<dbReference type="PROSITE" id="PS50156">
    <property type="entry name" value="SSD"/>
    <property type="match status" value="1"/>
</dbReference>
<proteinExistence type="inferred from homology"/>
<evidence type="ECO:0000259" key="8">
    <source>
        <dbReference type="PROSITE" id="PS50156"/>
    </source>
</evidence>
<name>A0A836CXQ0_SHEEP</name>
<dbReference type="PANTHER" id="PTHR10796:SF60">
    <property type="entry name" value="PATCHED DOMAIN-CONTAINING PROTEIN 3"/>
    <property type="match status" value="1"/>
</dbReference>
<dbReference type="AlphaFoldDB" id="A0A836CXQ0"/>
<comment type="similarity">
    <text evidence="2">Belongs to the patched family.</text>
</comment>
<keyword evidence="6" id="KW-0325">Glycoprotein</keyword>
<dbReference type="InterPro" id="IPR051697">
    <property type="entry name" value="Patched_domain-protein"/>
</dbReference>
<accession>A0A836CXQ0</accession>
<gene>
    <name evidence="9" type="ORF">JEQ12_004227</name>
</gene>
<dbReference type="EMBL" id="JAEMGP010000013">
    <property type="protein sequence ID" value="KAG5201464.1"/>
    <property type="molecule type" value="Genomic_DNA"/>
</dbReference>
<feature type="transmembrane region" description="Helical" evidence="7">
    <location>
        <begin position="199"/>
        <end position="223"/>
    </location>
</feature>
<evidence type="ECO:0000313" key="9">
    <source>
        <dbReference type="EMBL" id="KAG5201464.1"/>
    </source>
</evidence>
<evidence type="ECO:0000256" key="4">
    <source>
        <dbReference type="ARBA" id="ARBA00022989"/>
    </source>
</evidence>
<evidence type="ECO:0000256" key="6">
    <source>
        <dbReference type="ARBA" id="ARBA00023180"/>
    </source>
</evidence>
<keyword evidence="4 7" id="KW-1133">Transmembrane helix</keyword>
<evidence type="ECO:0000256" key="1">
    <source>
        <dbReference type="ARBA" id="ARBA00004141"/>
    </source>
</evidence>
<comment type="subcellular location">
    <subcellularLocation>
        <location evidence="1">Membrane</location>
        <topology evidence="1">Multi-pass membrane protein</topology>
    </subcellularLocation>
</comment>
<evidence type="ECO:0000256" key="2">
    <source>
        <dbReference type="ARBA" id="ARBA00005585"/>
    </source>
</evidence>
<dbReference type="Pfam" id="PF02460">
    <property type="entry name" value="Patched"/>
    <property type="match status" value="1"/>
</dbReference>
<dbReference type="Proteomes" id="UP000664991">
    <property type="component" value="Unassembled WGS sequence"/>
</dbReference>
<evidence type="ECO:0000256" key="7">
    <source>
        <dbReference type="SAM" id="Phobius"/>
    </source>
</evidence>
<evidence type="ECO:0000256" key="3">
    <source>
        <dbReference type="ARBA" id="ARBA00022692"/>
    </source>
</evidence>
<feature type="domain" description="SSD" evidence="8">
    <location>
        <begin position="215"/>
        <end position="283"/>
    </location>
</feature>
<dbReference type="InterPro" id="IPR003392">
    <property type="entry name" value="PTHD_SSD"/>
</dbReference>
<reference evidence="9 10" key="1">
    <citation type="submission" date="2020-12" db="EMBL/GenBank/DDBJ databases">
        <title>De novo assembly of Tibetan sheep genome.</title>
        <authorList>
            <person name="Li X."/>
        </authorList>
    </citation>
    <scope>NUCLEOTIDE SEQUENCE [LARGE SCALE GENOMIC DNA]</scope>
    <source>
        <tissue evidence="9">Heart</tissue>
    </source>
</reference>
<dbReference type="PANTHER" id="PTHR10796">
    <property type="entry name" value="PATCHED-RELATED"/>
    <property type="match status" value="1"/>
</dbReference>
<dbReference type="InterPro" id="IPR000731">
    <property type="entry name" value="SSD"/>
</dbReference>
<evidence type="ECO:0000256" key="5">
    <source>
        <dbReference type="ARBA" id="ARBA00023136"/>
    </source>
</evidence>
<keyword evidence="5 7" id="KW-0472">Membrane</keyword>
<dbReference type="GO" id="GO:0016020">
    <property type="term" value="C:membrane"/>
    <property type="evidence" value="ECO:0007669"/>
    <property type="project" value="UniProtKB-SubCell"/>
</dbReference>